<dbReference type="EnsemblPlants" id="OPUNC01G41810.1">
    <property type="protein sequence ID" value="OPUNC01G41810.1"/>
    <property type="gene ID" value="OPUNC01G41810"/>
</dbReference>
<evidence type="ECO:0000259" key="3">
    <source>
        <dbReference type="Pfam" id="PF07786"/>
    </source>
</evidence>
<dbReference type="PANTHER" id="PTHR31061">
    <property type="entry name" value="LD22376P"/>
    <property type="match status" value="1"/>
</dbReference>
<accession>A0A0E0JT77</accession>
<evidence type="ECO:0000313" key="5">
    <source>
        <dbReference type="Proteomes" id="UP000026962"/>
    </source>
</evidence>
<evidence type="ECO:0000313" key="4">
    <source>
        <dbReference type="EnsemblPlants" id="OPUNC01G41810.1"/>
    </source>
</evidence>
<reference evidence="4" key="2">
    <citation type="submission" date="2018-05" db="EMBL/GenBank/DDBJ databases">
        <title>OpunRS2 (Oryza punctata Reference Sequence Version 2).</title>
        <authorList>
            <person name="Zhang J."/>
            <person name="Kudrna D."/>
            <person name="Lee S."/>
            <person name="Talag J."/>
            <person name="Welchert J."/>
            <person name="Wing R.A."/>
        </authorList>
    </citation>
    <scope>NUCLEOTIDE SEQUENCE [LARGE SCALE GENOMIC DNA]</scope>
</reference>
<feature type="transmembrane region" description="Helical" evidence="2">
    <location>
        <begin position="198"/>
        <end position="219"/>
    </location>
</feature>
<proteinExistence type="predicted"/>
<keyword evidence="2" id="KW-1133">Transmembrane helix</keyword>
<feature type="transmembrane region" description="Helical" evidence="2">
    <location>
        <begin position="341"/>
        <end position="361"/>
    </location>
</feature>
<evidence type="ECO:0000256" key="2">
    <source>
        <dbReference type="SAM" id="Phobius"/>
    </source>
</evidence>
<keyword evidence="2" id="KW-0472">Membrane</keyword>
<protein>
    <recommendedName>
        <fullName evidence="3">Heparan-alpha-glucosaminide N-acetyltransferase catalytic domain-containing protein</fullName>
    </recommendedName>
</protein>
<dbReference type="InterPro" id="IPR012429">
    <property type="entry name" value="HGSNAT_cat"/>
</dbReference>
<dbReference type="AlphaFoldDB" id="A0A0E0JT77"/>
<dbReference type="Pfam" id="PF07786">
    <property type="entry name" value="HGSNAT_cat"/>
    <property type="match status" value="1"/>
</dbReference>
<feature type="transmembrane region" description="Helical" evidence="2">
    <location>
        <begin position="121"/>
        <end position="140"/>
    </location>
</feature>
<name>A0A0E0JT77_ORYPU</name>
<dbReference type="OMA" id="WHGFTFY"/>
<feature type="region of interest" description="Disordered" evidence="1">
    <location>
        <begin position="1"/>
        <end position="47"/>
    </location>
</feature>
<dbReference type="eggNOG" id="KOG4683">
    <property type="taxonomic scope" value="Eukaryota"/>
</dbReference>
<feature type="transmembrane region" description="Helical" evidence="2">
    <location>
        <begin position="412"/>
        <end position="431"/>
    </location>
</feature>
<dbReference type="Proteomes" id="UP000026962">
    <property type="component" value="Chromosome 1"/>
</dbReference>
<organism evidence="4">
    <name type="scientific">Oryza punctata</name>
    <name type="common">Red rice</name>
    <dbReference type="NCBI Taxonomy" id="4537"/>
    <lineage>
        <taxon>Eukaryota</taxon>
        <taxon>Viridiplantae</taxon>
        <taxon>Streptophyta</taxon>
        <taxon>Embryophyta</taxon>
        <taxon>Tracheophyta</taxon>
        <taxon>Spermatophyta</taxon>
        <taxon>Magnoliopsida</taxon>
        <taxon>Liliopsida</taxon>
        <taxon>Poales</taxon>
        <taxon>Poaceae</taxon>
        <taxon>BOP clade</taxon>
        <taxon>Oryzoideae</taxon>
        <taxon>Oryzeae</taxon>
        <taxon>Oryzinae</taxon>
        <taxon>Oryza</taxon>
    </lineage>
</organism>
<evidence type="ECO:0000256" key="1">
    <source>
        <dbReference type="SAM" id="MobiDB-lite"/>
    </source>
</evidence>
<feature type="compositionally biased region" description="Basic and acidic residues" evidence="1">
    <location>
        <begin position="20"/>
        <end position="30"/>
    </location>
</feature>
<dbReference type="STRING" id="4537.A0A0E0JT77"/>
<feature type="domain" description="Heparan-alpha-glucosaminide N-acetyltransferase catalytic" evidence="3">
    <location>
        <begin position="50"/>
        <end position="174"/>
    </location>
</feature>
<feature type="transmembrane region" description="Helical" evidence="2">
    <location>
        <begin position="160"/>
        <end position="177"/>
    </location>
</feature>
<keyword evidence="2" id="KW-0812">Transmembrane</keyword>
<dbReference type="Gramene" id="OPUNC01G41810.1">
    <property type="protein sequence ID" value="OPUNC01G41810.1"/>
    <property type="gene ID" value="OPUNC01G41810"/>
</dbReference>
<dbReference type="PANTHER" id="PTHR31061:SF25">
    <property type="entry name" value="HEPARAN-ALPHA-GLUCOSAMINIDE N-ACETYLTRANSFERASE-LIKE PROTEIN (DUF1624)"/>
    <property type="match status" value="1"/>
</dbReference>
<feature type="transmembrane region" description="Helical" evidence="2">
    <location>
        <begin position="91"/>
        <end position="109"/>
    </location>
</feature>
<feature type="transmembrane region" description="Helical" evidence="2">
    <location>
        <begin position="367"/>
        <end position="391"/>
    </location>
</feature>
<feature type="transmembrane region" description="Helical" evidence="2">
    <location>
        <begin position="56"/>
        <end position="79"/>
    </location>
</feature>
<keyword evidence="5" id="KW-1185">Reference proteome</keyword>
<reference evidence="4" key="1">
    <citation type="submission" date="2015-04" db="UniProtKB">
        <authorList>
            <consortium name="EnsemblPlants"/>
        </authorList>
    </citation>
    <scope>IDENTIFICATION</scope>
</reference>
<feature type="transmembrane region" description="Helical" evidence="2">
    <location>
        <begin position="458"/>
        <end position="479"/>
    </location>
</feature>
<feature type="transmembrane region" description="Helical" evidence="2">
    <location>
        <begin position="308"/>
        <end position="329"/>
    </location>
</feature>
<sequence>MDGGGQGVARRHGAVAEEDPDRHLGDRSGNEDDGGVDDEKAAAPPRRSRRVASLDVFRGLTVALMILVDGAGGEWPVIGHAPWNGCNLADFVMPFFLFIVGMAIPLSLKRIPDRGRAVRRVVLRTLKLLFWGILLQGGYSHAPDDLSYGVDMKHVRWCGILQRIALAYLVVAVLEIVTKNTKVQDQSSSGFSIFRMYFSQWIVACCILVIYLSLVYGIYVPDWDFRVSDVKDPNFGKILTVTCGTRGKLSPPCNAVGYIDRKVLGINHMYHKPAWRRHRACTDDSPHEGPFKNDAPAWCYAPFEPEGILSSLSAVLSTIIGVHYGHVLVHMKSHTDRLKQWSIMGITLLILGLTLHFSHAIPLNKQLYTFSYICVTAGAAGIVFCMFYFLVDILNLHYPFAPLQWTGMNAMLVYVMAAAGIFEGFLNGWYYEGTNNTLIYWVRKHVFVKVWHSTRVGILLYVLFAQILFWALVAGRRYVAVRYCIMSRRQNGHVGDLSNHRRMQSLWKACEQHGKFVTSSPAAAAAANSSMQMAHCAVPAPAPPSFTRLSRRRAAASVAASHDSTSATASLYTRLASTCMETSQP</sequence>